<evidence type="ECO:0000313" key="11">
    <source>
        <dbReference type="Proteomes" id="UP000032668"/>
    </source>
</evidence>
<gene>
    <name evidence="10" type="ORF">Aam_120_010</name>
</gene>
<dbReference type="InterPro" id="IPR052375">
    <property type="entry name" value="Complex_I_20kDa-like"/>
</dbReference>
<dbReference type="PANTHER" id="PTHR42989">
    <property type="entry name" value="HYDROGENASE-4 COMPONENT I"/>
    <property type="match status" value="1"/>
</dbReference>
<name>A0A0D6PK76_9PROT</name>
<dbReference type="SUPFAM" id="SSF56770">
    <property type="entry name" value="HydA/Nqo6-like"/>
    <property type="match status" value="1"/>
</dbReference>
<dbReference type="PANTHER" id="PTHR42989:SF1">
    <property type="entry name" value="FORMATE HYDROGENLYASE SUBUNIT 7-RELATED"/>
    <property type="match status" value="1"/>
</dbReference>
<protein>
    <submittedName>
        <fullName evidence="10">NADH-ubiquinone oxidoreductase 20 kDa subunit</fullName>
    </submittedName>
</protein>
<dbReference type="GO" id="GO:0046872">
    <property type="term" value="F:metal ion binding"/>
    <property type="evidence" value="ECO:0007669"/>
    <property type="project" value="UniProtKB-KW"/>
</dbReference>
<keyword evidence="4" id="KW-0004">4Fe-4S</keyword>
<evidence type="ECO:0000256" key="2">
    <source>
        <dbReference type="ARBA" id="ARBA00009173"/>
    </source>
</evidence>
<evidence type="ECO:0000256" key="3">
    <source>
        <dbReference type="ARBA" id="ARBA00022475"/>
    </source>
</evidence>
<feature type="domain" description="NADH:ubiquinone oxidoreductase-like 20kDa subunit" evidence="9">
    <location>
        <begin position="56"/>
        <end position="167"/>
    </location>
</feature>
<accession>A0A0D6PK76</accession>
<dbReference type="GO" id="GO:0051539">
    <property type="term" value="F:4 iron, 4 sulfur cluster binding"/>
    <property type="evidence" value="ECO:0007669"/>
    <property type="project" value="UniProtKB-KW"/>
</dbReference>
<proteinExistence type="inferred from homology"/>
<evidence type="ECO:0000256" key="6">
    <source>
        <dbReference type="ARBA" id="ARBA00023004"/>
    </source>
</evidence>
<comment type="similarity">
    <text evidence="2">Belongs to the complex I 20 kDa subunit family.</text>
</comment>
<dbReference type="STRING" id="1120923.SAMN02746095_03759"/>
<keyword evidence="3" id="KW-1003">Cell membrane</keyword>
<evidence type="ECO:0000256" key="8">
    <source>
        <dbReference type="ARBA" id="ARBA00023136"/>
    </source>
</evidence>
<keyword evidence="8" id="KW-0472">Membrane</keyword>
<keyword evidence="10" id="KW-0830">Ubiquinone</keyword>
<comment type="cofactor">
    <cofactor evidence="1">
        <name>[4Fe-4S] cluster</name>
        <dbReference type="ChEBI" id="CHEBI:49883"/>
    </cofactor>
</comment>
<evidence type="ECO:0000259" key="9">
    <source>
        <dbReference type="Pfam" id="PF01058"/>
    </source>
</evidence>
<dbReference type="InterPro" id="IPR006137">
    <property type="entry name" value="NADH_UbQ_OxRdtase-like_20kDa"/>
</dbReference>
<dbReference type="Pfam" id="PF01058">
    <property type="entry name" value="Oxidored_q6"/>
    <property type="match status" value="1"/>
</dbReference>
<dbReference type="EMBL" id="BANC01000118">
    <property type="protein sequence ID" value="GAN81826.1"/>
    <property type="molecule type" value="Genomic_DNA"/>
</dbReference>
<sequence>MGMVWKTVAQHLLSRAAPAIAPNADLANTLRARLEAAGQRKLGRALSIRHVAAGSCNGCELELRATQNLVYDLTQYGLSFTPSPRHADILLITGVAGVNMREAVMQARAAMPDPVFVVAVGDCAVDGGVFKGSPAVAGGADAFLTVDLVIAGCAPTPMQIIQGLLALVEAHGEREREVVE</sequence>
<evidence type="ECO:0000256" key="4">
    <source>
        <dbReference type="ARBA" id="ARBA00022485"/>
    </source>
</evidence>
<keyword evidence="5" id="KW-0479">Metal-binding</keyword>
<comment type="caution">
    <text evidence="10">The sequence shown here is derived from an EMBL/GenBank/DDBJ whole genome shotgun (WGS) entry which is preliminary data.</text>
</comment>
<dbReference type="AlphaFoldDB" id="A0A0D6PK76"/>
<keyword evidence="7" id="KW-0411">Iron-sulfur</keyword>
<evidence type="ECO:0000256" key="7">
    <source>
        <dbReference type="ARBA" id="ARBA00023014"/>
    </source>
</evidence>
<dbReference type="Proteomes" id="UP000032668">
    <property type="component" value="Unassembled WGS sequence"/>
</dbReference>
<reference evidence="10 11" key="1">
    <citation type="submission" date="2012-11" db="EMBL/GenBank/DDBJ databases">
        <title>Whole genome sequence of Acidocella aminolytica 101 = DSM 11237.</title>
        <authorList>
            <person name="Azuma Y."/>
            <person name="Higashiura N."/>
            <person name="Hirakawa H."/>
            <person name="Matsushita K."/>
        </authorList>
    </citation>
    <scope>NUCLEOTIDE SEQUENCE [LARGE SCALE GENOMIC DNA]</scope>
    <source>
        <strain evidence="11">101 / DSM 11237</strain>
    </source>
</reference>
<evidence type="ECO:0000256" key="1">
    <source>
        <dbReference type="ARBA" id="ARBA00001966"/>
    </source>
</evidence>
<evidence type="ECO:0000313" key="10">
    <source>
        <dbReference type="EMBL" id="GAN81826.1"/>
    </source>
</evidence>
<keyword evidence="6" id="KW-0408">Iron</keyword>
<keyword evidence="11" id="KW-1185">Reference proteome</keyword>
<organism evidence="10 11">
    <name type="scientific">Acidocella aminolytica 101 = DSM 11237</name>
    <dbReference type="NCBI Taxonomy" id="1120923"/>
    <lineage>
        <taxon>Bacteria</taxon>
        <taxon>Pseudomonadati</taxon>
        <taxon>Pseudomonadota</taxon>
        <taxon>Alphaproteobacteria</taxon>
        <taxon>Acetobacterales</taxon>
        <taxon>Acidocellaceae</taxon>
        <taxon>Acidocella</taxon>
    </lineage>
</organism>
<evidence type="ECO:0000256" key="5">
    <source>
        <dbReference type="ARBA" id="ARBA00022723"/>
    </source>
</evidence>
<dbReference type="Gene3D" id="3.40.50.12280">
    <property type="match status" value="1"/>
</dbReference>